<comment type="subcellular location">
    <subcellularLocation>
        <location evidence="1">Cell membrane</location>
        <topology evidence="1">Multi-pass membrane protein</topology>
    </subcellularLocation>
</comment>
<keyword evidence="4 7" id="KW-0812">Transmembrane</keyword>
<gene>
    <name evidence="9" type="ORF">LPAF129_12870</name>
</gene>
<organism evidence="9 10">
    <name type="scientific">Ligilactobacillus pabuli</name>
    <dbReference type="NCBI Taxonomy" id="2886039"/>
    <lineage>
        <taxon>Bacteria</taxon>
        <taxon>Bacillati</taxon>
        <taxon>Bacillota</taxon>
        <taxon>Bacilli</taxon>
        <taxon>Lactobacillales</taxon>
        <taxon>Lactobacillaceae</taxon>
        <taxon>Ligilactobacillus</taxon>
    </lineage>
</organism>
<feature type="transmembrane region" description="Helical" evidence="7">
    <location>
        <begin position="178"/>
        <end position="196"/>
    </location>
</feature>
<dbReference type="RefSeq" id="WP_244055335.1">
    <property type="nucleotide sequence ID" value="NZ_BQXH01000010.1"/>
</dbReference>
<evidence type="ECO:0000256" key="2">
    <source>
        <dbReference type="ARBA" id="ARBA00010792"/>
    </source>
</evidence>
<evidence type="ECO:0000256" key="3">
    <source>
        <dbReference type="ARBA" id="ARBA00022475"/>
    </source>
</evidence>
<comment type="caution">
    <text evidence="9">The sequence shown here is derived from an EMBL/GenBank/DDBJ whole genome shotgun (WGS) entry which is preliminary data.</text>
</comment>
<sequence>METEMITAAIEQYGYVGIAFLIALENVFPPIPSEVVLVFAGYSTLQTNLSLIGATIAATVGAYLGALILYAVGRCLNVDQLKRFAASKGGRILRIKASDIDKTATFFNKYGGWTILGGRCLPVIRSLISIPAGMTRYPLGKFSLLTLVGTLIWNFVLINVGHYAGKAWRHMLVVVDEWLYVILAGVIVVGVLVWGLKRWQNNRVK</sequence>
<evidence type="ECO:0000313" key="10">
    <source>
        <dbReference type="Proteomes" id="UP001055149"/>
    </source>
</evidence>
<evidence type="ECO:0000256" key="1">
    <source>
        <dbReference type="ARBA" id="ARBA00004651"/>
    </source>
</evidence>
<keyword evidence="3" id="KW-1003">Cell membrane</keyword>
<name>A0ABQ5JI96_9LACO</name>
<dbReference type="Proteomes" id="UP001055149">
    <property type="component" value="Unassembled WGS sequence"/>
</dbReference>
<accession>A0ABQ5JI96</accession>
<feature type="transmembrane region" description="Helical" evidence="7">
    <location>
        <begin position="51"/>
        <end position="73"/>
    </location>
</feature>
<dbReference type="EMBL" id="BQXH01000010">
    <property type="protein sequence ID" value="GKS81601.1"/>
    <property type="molecule type" value="Genomic_DNA"/>
</dbReference>
<dbReference type="InterPro" id="IPR051311">
    <property type="entry name" value="DedA_domain"/>
</dbReference>
<feature type="transmembrane region" description="Helical" evidence="7">
    <location>
        <begin position="139"/>
        <end position="158"/>
    </location>
</feature>
<keyword evidence="10" id="KW-1185">Reference proteome</keyword>
<evidence type="ECO:0000256" key="7">
    <source>
        <dbReference type="SAM" id="Phobius"/>
    </source>
</evidence>
<evidence type="ECO:0000259" key="8">
    <source>
        <dbReference type="Pfam" id="PF09335"/>
    </source>
</evidence>
<keyword evidence="5 7" id="KW-1133">Transmembrane helix</keyword>
<keyword evidence="6 7" id="KW-0472">Membrane</keyword>
<dbReference type="Pfam" id="PF09335">
    <property type="entry name" value="VTT_dom"/>
    <property type="match status" value="1"/>
</dbReference>
<evidence type="ECO:0000256" key="5">
    <source>
        <dbReference type="ARBA" id="ARBA00022989"/>
    </source>
</evidence>
<feature type="domain" description="VTT" evidence="8">
    <location>
        <begin position="31"/>
        <end position="162"/>
    </location>
</feature>
<dbReference type="PANTHER" id="PTHR42709:SF6">
    <property type="entry name" value="UNDECAPRENYL PHOSPHATE TRANSPORTER A"/>
    <property type="match status" value="1"/>
</dbReference>
<protein>
    <submittedName>
        <fullName evidence="9">Alkaline phosphatase</fullName>
    </submittedName>
</protein>
<reference evidence="9" key="1">
    <citation type="journal article" date="2022" name="Int. J. Syst. Evol. Microbiol.">
        <title>A novel species of lactic acid bacteria, Ligilactobacillus pabuli sp. nov., isolated from alfalfa silage.</title>
        <authorList>
            <person name="Tohno M."/>
            <person name="Tanizawa Y."/>
            <person name="Sawada H."/>
            <person name="Sakamoto M."/>
            <person name="Ohkuma M."/>
            <person name="Kobayashi H."/>
        </authorList>
    </citation>
    <scope>NUCLEOTIDE SEQUENCE</scope>
    <source>
        <strain evidence="9">AF129</strain>
    </source>
</reference>
<comment type="similarity">
    <text evidence="2">Belongs to the DedA family.</text>
</comment>
<evidence type="ECO:0000256" key="4">
    <source>
        <dbReference type="ARBA" id="ARBA00022692"/>
    </source>
</evidence>
<dbReference type="InterPro" id="IPR032816">
    <property type="entry name" value="VTT_dom"/>
</dbReference>
<evidence type="ECO:0000256" key="6">
    <source>
        <dbReference type="ARBA" id="ARBA00023136"/>
    </source>
</evidence>
<feature type="transmembrane region" description="Helical" evidence="7">
    <location>
        <begin position="12"/>
        <end position="31"/>
    </location>
</feature>
<dbReference type="PANTHER" id="PTHR42709">
    <property type="entry name" value="ALKALINE PHOSPHATASE LIKE PROTEIN"/>
    <property type="match status" value="1"/>
</dbReference>
<proteinExistence type="inferred from homology"/>
<evidence type="ECO:0000313" key="9">
    <source>
        <dbReference type="EMBL" id="GKS81601.1"/>
    </source>
</evidence>